<dbReference type="AlphaFoldDB" id="A0A8I5NA16"/>
<dbReference type="Ensembl" id="ENSPANT00000080705.1">
    <property type="protein sequence ID" value="ENSPANP00000058352.1"/>
    <property type="gene ID" value="ENSPANG00000042987.1"/>
</dbReference>
<reference evidence="4 5" key="1">
    <citation type="submission" date="2012-03" db="EMBL/GenBank/DDBJ databases">
        <title>Whole Genome Assembly of Papio anubis.</title>
        <authorList>
            <person name="Liu Y.L."/>
            <person name="Abraham K.A."/>
            <person name="Akbar H.A."/>
            <person name="Ali S.A."/>
            <person name="Anosike U.A."/>
            <person name="Aqrawi P.A."/>
            <person name="Arias F.A."/>
            <person name="Attaway T.A."/>
            <person name="Awwad R.A."/>
            <person name="Babu C.B."/>
            <person name="Bandaranaike D.B."/>
            <person name="Battles P.B."/>
            <person name="Bell A.B."/>
            <person name="Beltran B.B."/>
            <person name="Berhane-Mersha D.B."/>
            <person name="Bess C.B."/>
            <person name="Bickham C.B."/>
            <person name="Bolden T.B."/>
            <person name="Carter K.C."/>
            <person name="Chau D.C."/>
            <person name="Chavez A.C."/>
            <person name="Clerc-Blankenburg K.C."/>
            <person name="Coyle M.C."/>
            <person name="Dao M.D."/>
            <person name="Davila M.L.D."/>
            <person name="Davy-Carroll L.D."/>
            <person name="Denson S.D."/>
            <person name="Dinh H.D."/>
            <person name="Fernandez S.F."/>
            <person name="Fernando P.F."/>
            <person name="Forbes L.F."/>
            <person name="Francis C.F."/>
            <person name="Francisco L.F."/>
            <person name="Fu Q.F."/>
            <person name="Garcia-Iii R.G."/>
            <person name="Garrett T.G."/>
            <person name="Gross S.G."/>
            <person name="Gubbala S.G."/>
            <person name="Hirani K.H."/>
            <person name="Hogues M.H."/>
            <person name="Hollins B.H."/>
            <person name="Jackson L.J."/>
            <person name="Javaid M.J."/>
            <person name="Jhangiani S.J."/>
            <person name="Johnson A.J."/>
            <person name="Johnson B.J."/>
            <person name="Jones J.J."/>
            <person name="Joshi V.J."/>
            <person name="Kalu J.K."/>
            <person name="Khan N.K."/>
            <person name="Korchina V.K."/>
            <person name="Kovar C.K."/>
            <person name="Lago L.L."/>
            <person name="Lara F.L."/>
            <person name="Le T.-K.L."/>
            <person name="Lee S.L."/>
            <person name="Legall-Iii F.L."/>
            <person name="Lemon S.L."/>
            <person name="Liu J.L."/>
            <person name="Liu Y.-S.L."/>
            <person name="Liyanage D.L."/>
            <person name="Lopez J.L."/>
            <person name="Lorensuhewa L.L."/>
            <person name="Mata R.M."/>
            <person name="Mathew T.M."/>
            <person name="Mercado C.M."/>
            <person name="Mercado I.M."/>
            <person name="Morales K.M."/>
            <person name="Morgan M.M."/>
            <person name="Munidasa M.M."/>
            <person name="Ngo D.N."/>
            <person name="Nguyen L.N."/>
            <person name="Nguyen T.N."/>
            <person name="Nguyen N.N."/>
            <person name="Obregon M.O."/>
            <person name="Okwuonu G.O."/>
            <person name="Ongeri F.O."/>
            <person name="Onwere C.O."/>
            <person name="Osifeso I.O."/>
            <person name="Parra A.P."/>
            <person name="Patil S.P."/>
            <person name="Perez A.P."/>
            <person name="Perez Y.P."/>
            <person name="Pham C.P."/>
            <person name="Pu L.-L.P."/>
            <person name="Puazo M.P."/>
            <person name="Quiroz J.Q."/>
            <person name="Rouhana J.R."/>
            <person name="Ruiz M.R."/>
            <person name="Ruiz S.-J.R."/>
            <person name="Saada N.S."/>
            <person name="Santibanez J.S."/>
            <person name="Scheel M.S."/>
            <person name="Schneider B.S."/>
            <person name="Simmons D.S."/>
            <person name="Sisson I.S."/>
            <person name="Tang L.-Y.T."/>
            <person name="Thornton R.T."/>
            <person name="Tisius J.T."/>
            <person name="Toledanes G.T."/>
            <person name="Trejos Z.T."/>
            <person name="Usmani K.U."/>
            <person name="Varghese R.V."/>
            <person name="Vattathil S.V."/>
            <person name="Vee V.V."/>
            <person name="Walker D.W."/>
            <person name="Weissenberger G.W."/>
            <person name="White C.W."/>
            <person name="Williams A.W."/>
            <person name="Woodworth J.W."/>
            <person name="Wright R.W."/>
            <person name="Zhu Y.Z."/>
            <person name="Han Y.H."/>
            <person name="Newsham I.N."/>
            <person name="Nazareth L.N."/>
            <person name="Worley K.W."/>
            <person name="Muzny D.M."/>
            <person name="Rogers J.R."/>
            <person name="Gibbs R.G."/>
        </authorList>
    </citation>
    <scope>NUCLEOTIDE SEQUENCE [LARGE SCALE GENOMIC DNA]</scope>
</reference>
<evidence type="ECO:0000313" key="5">
    <source>
        <dbReference type="Proteomes" id="UP000028761"/>
    </source>
</evidence>
<evidence type="ECO:0000256" key="1">
    <source>
        <dbReference type="ARBA" id="ARBA00010090"/>
    </source>
</evidence>
<dbReference type="OMA" id="WENFATE"/>
<name>A0A8I5NA16_PAPAN</name>
<dbReference type="GO" id="GO:0016020">
    <property type="term" value="C:membrane"/>
    <property type="evidence" value="ECO:0007669"/>
    <property type="project" value="TreeGrafter"/>
</dbReference>
<accession>A0A8I5NA16</accession>
<dbReference type="GO" id="GO:0034361">
    <property type="term" value="C:very-low-density lipoprotein particle"/>
    <property type="evidence" value="ECO:0007669"/>
    <property type="project" value="Ensembl"/>
</dbReference>
<evidence type="ECO:0000313" key="4">
    <source>
        <dbReference type="Ensembl" id="ENSPANP00000058352.1"/>
    </source>
</evidence>
<comment type="similarity">
    <text evidence="1">Belongs to the apolipoprotein L family.</text>
</comment>
<dbReference type="InterPro" id="IPR008405">
    <property type="entry name" value="ApoL"/>
</dbReference>
<keyword evidence="2" id="KW-0175">Coiled coil</keyword>
<evidence type="ECO:0000256" key="3">
    <source>
        <dbReference type="SAM" id="SignalP"/>
    </source>
</evidence>
<feature type="signal peptide" evidence="3">
    <location>
        <begin position="1"/>
        <end position="27"/>
    </location>
</feature>
<proteinExistence type="inferred from homology"/>
<feature type="coiled-coil region" evidence="2">
    <location>
        <begin position="360"/>
        <end position="387"/>
    </location>
</feature>
<dbReference type="GO" id="GO:0045087">
    <property type="term" value="P:innate immune response"/>
    <property type="evidence" value="ECO:0007669"/>
    <property type="project" value="Ensembl"/>
</dbReference>
<protein>
    <submittedName>
        <fullName evidence="4">Apolipoprotein L1</fullName>
    </submittedName>
</protein>
<reference evidence="4" key="3">
    <citation type="submission" date="2025-09" db="UniProtKB">
        <authorList>
            <consortium name="Ensembl"/>
        </authorList>
    </citation>
    <scope>IDENTIFICATION</scope>
</reference>
<dbReference type="PANTHER" id="PTHR14096:SF55">
    <property type="entry name" value="APOLIPOPROTEIN L1"/>
    <property type="match status" value="1"/>
</dbReference>
<dbReference type="GO" id="GO:0034364">
    <property type="term" value="C:high-density lipoprotein particle"/>
    <property type="evidence" value="ECO:0007669"/>
    <property type="project" value="Ensembl"/>
</dbReference>
<dbReference type="PANTHER" id="PTHR14096">
    <property type="entry name" value="APOLIPOPROTEIN L"/>
    <property type="match status" value="1"/>
</dbReference>
<keyword evidence="3" id="KW-0732">Signal</keyword>
<dbReference type="Pfam" id="PF05461">
    <property type="entry name" value="ApoL"/>
    <property type="match status" value="1"/>
</dbReference>
<organism evidence="4 5">
    <name type="scientific">Papio anubis</name>
    <name type="common">Olive baboon</name>
    <dbReference type="NCBI Taxonomy" id="9555"/>
    <lineage>
        <taxon>Eukaryota</taxon>
        <taxon>Metazoa</taxon>
        <taxon>Chordata</taxon>
        <taxon>Craniata</taxon>
        <taxon>Vertebrata</taxon>
        <taxon>Euteleostomi</taxon>
        <taxon>Mammalia</taxon>
        <taxon>Eutheria</taxon>
        <taxon>Euarchontoglires</taxon>
        <taxon>Primates</taxon>
        <taxon>Haplorrhini</taxon>
        <taxon>Catarrhini</taxon>
        <taxon>Cercopithecidae</taxon>
        <taxon>Cercopithecinae</taxon>
        <taxon>Papio</taxon>
    </lineage>
</organism>
<dbReference type="GeneTree" id="ENSGT01030000234599"/>
<dbReference type="GO" id="GO:0005254">
    <property type="term" value="F:chloride channel activity"/>
    <property type="evidence" value="ECO:0007669"/>
    <property type="project" value="Ensembl"/>
</dbReference>
<dbReference type="GO" id="GO:0042157">
    <property type="term" value="P:lipoprotein metabolic process"/>
    <property type="evidence" value="ECO:0007669"/>
    <property type="project" value="InterPro"/>
</dbReference>
<feature type="chain" id="PRO_5035186836" evidence="3">
    <location>
        <begin position="28"/>
        <end position="388"/>
    </location>
</feature>
<reference evidence="4" key="2">
    <citation type="submission" date="2025-08" db="UniProtKB">
        <authorList>
            <consortium name="Ensembl"/>
        </authorList>
    </citation>
    <scope>IDENTIFICATION</scope>
</reference>
<dbReference type="GO" id="GO:0051838">
    <property type="term" value="P:cytolysis by host of symbiont cells"/>
    <property type="evidence" value="ECO:0007669"/>
    <property type="project" value="Ensembl"/>
</dbReference>
<sequence length="388" mass="43275">MEGAALLRLFVLCIWTSGLFLGVGVRAEEATARVQQNHPGGTDTGDPQESNVSLEDYLNYFQKNVSPQEMLLLLSDHKAWERVVATAELPRDEADELYKALNKLIRHMVMKDKNWLEEVQQHRKRFLEEFPRLERELQDKIRRLCDLAGEVQKVHKGATIANAFSSTLGVASGVLTFLGLGLAPFTAGSSLVLLEPVTGLGIAAALTGITSGSVEYAKKRWAQAEAHELVNKSLDTVEEMNEFLYHNIPNFISLRVNLVKFTEDTGKAIRAIRQARANPHSVSHVPASLHRVTEPVSATSVEERARVVEMERVAESRTTEVIRGAKIVDKVFEGALFVLDVVGLVCQLKHLHEGAKSKTAEELKKVAQELEKKLNILNKKYETLRQEP</sequence>
<gene>
    <name evidence="4" type="primary">APOL1</name>
</gene>
<evidence type="ECO:0000256" key="2">
    <source>
        <dbReference type="SAM" id="Coils"/>
    </source>
</evidence>
<dbReference type="Proteomes" id="UP000028761">
    <property type="component" value="Chromosome 16"/>
</dbReference>
<dbReference type="GO" id="GO:0008289">
    <property type="term" value="F:lipid binding"/>
    <property type="evidence" value="ECO:0007669"/>
    <property type="project" value="Ensembl"/>
</dbReference>
<dbReference type="GO" id="GO:0006869">
    <property type="term" value="P:lipid transport"/>
    <property type="evidence" value="ECO:0007669"/>
    <property type="project" value="InterPro"/>
</dbReference>
<keyword evidence="5" id="KW-1185">Reference proteome</keyword>